<keyword evidence="4" id="KW-1185">Reference proteome</keyword>
<evidence type="ECO:0000313" key="4">
    <source>
        <dbReference type="Proteomes" id="UP000663870"/>
    </source>
</evidence>
<reference evidence="3" key="1">
    <citation type="submission" date="2021-02" db="EMBL/GenBank/DDBJ databases">
        <authorList>
            <person name="Nowell W R."/>
        </authorList>
    </citation>
    <scope>NUCLEOTIDE SEQUENCE</scope>
</reference>
<dbReference type="Proteomes" id="UP000663870">
    <property type="component" value="Unassembled WGS sequence"/>
</dbReference>
<protein>
    <submittedName>
        <fullName evidence="3">Uncharacterized protein</fullName>
    </submittedName>
</protein>
<organism evidence="3 4">
    <name type="scientific">Rotaria sordida</name>
    <dbReference type="NCBI Taxonomy" id="392033"/>
    <lineage>
        <taxon>Eukaryota</taxon>
        <taxon>Metazoa</taxon>
        <taxon>Spiralia</taxon>
        <taxon>Gnathifera</taxon>
        <taxon>Rotifera</taxon>
        <taxon>Eurotatoria</taxon>
        <taxon>Bdelloidea</taxon>
        <taxon>Philodinida</taxon>
        <taxon>Philodinidae</taxon>
        <taxon>Rotaria</taxon>
    </lineage>
</organism>
<evidence type="ECO:0000313" key="3">
    <source>
        <dbReference type="EMBL" id="CAF1610829.1"/>
    </source>
</evidence>
<evidence type="ECO:0000256" key="1">
    <source>
        <dbReference type="SAM" id="MobiDB-lite"/>
    </source>
</evidence>
<feature type="compositionally biased region" description="Low complexity" evidence="1">
    <location>
        <begin position="250"/>
        <end position="268"/>
    </location>
</feature>
<sequence>LRAEYPPFQSPSNFTVIHLHHYSSIETIEELIMMAKTTYIYTIDTESQVINKVAKGALVQIQFIHSIQESTLVLIEMFYLPNHDSLLFKKIKELCSIILHDENTKITWGPFDNEFKNFHSCGLFEKGKVKNAINLQDRFSDCKNHYNTNEEKEKRISMITYAVADCTAVTKLYFMIYPSDSTIQTSYETPTPTTASTNITFNIDNLSDISDDEEPQILMPYFDKPPQILIPKFDEQNYLTIETTEEEMNEFNAQEQQQAQEETTTTKLSKSEKQRKKNLKAQLKDDDIYTSHQLTINRHKKEVLIGFKSETEQEQARIKMPINYFSKKQYEQRWG</sequence>
<evidence type="ECO:0000313" key="2">
    <source>
        <dbReference type="EMBL" id="CAF1369249.1"/>
    </source>
</evidence>
<dbReference type="EMBL" id="CAJNOL010005857">
    <property type="protein sequence ID" value="CAF1610829.1"/>
    <property type="molecule type" value="Genomic_DNA"/>
</dbReference>
<name>A0A816BIF1_9BILA</name>
<feature type="region of interest" description="Disordered" evidence="1">
    <location>
        <begin position="250"/>
        <end position="279"/>
    </location>
</feature>
<feature type="non-terminal residue" evidence="3">
    <location>
        <position position="1"/>
    </location>
</feature>
<dbReference type="AlphaFoldDB" id="A0A816BIF1"/>
<accession>A0A816BIF1</accession>
<gene>
    <name evidence="3" type="ORF">JXQ802_LOCUS49371</name>
    <name evidence="2" type="ORF">PYM288_LOCUS33273</name>
</gene>
<comment type="caution">
    <text evidence="3">The sequence shown here is derived from an EMBL/GenBank/DDBJ whole genome shotgun (WGS) entry which is preliminary data.</text>
</comment>
<dbReference type="EMBL" id="CAJNOH010004430">
    <property type="protein sequence ID" value="CAF1369249.1"/>
    <property type="molecule type" value="Genomic_DNA"/>
</dbReference>
<proteinExistence type="predicted"/>
<dbReference type="Proteomes" id="UP000663854">
    <property type="component" value="Unassembled WGS sequence"/>
</dbReference>